<keyword evidence="3" id="KW-0808">Transferase</keyword>
<dbReference type="GO" id="GO:0043565">
    <property type="term" value="F:sequence-specific DNA binding"/>
    <property type="evidence" value="ECO:0007669"/>
    <property type="project" value="TreeGrafter"/>
</dbReference>
<dbReference type="GO" id="GO:0006298">
    <property type="term" value="P:mismatch repair"/>
    <property type="evidence" value="ECO:0007669"/>
    <property type="project" value="TreeGrafter"/>
</dbReference>
<dbReference type="Pfam" id="PF02086">
    <property type="entry name" value="MethyltransfD12"/>
    <property type="match status" value="1"/>
</dbReference>
<organism evidence="6">
    <name type="scientific">marine sediment metagenome</name>
    <dbReference type="NCBI Taxonomy" id="412755"/>
    <lineage>
        <taxon>unclassified sequences</taxon>
        <taxon>metagenomes</taxon>
        <taxon>ecological metagenomes</taxon>
    </lineage>
</organism>
<dbReference type="PANTHER" id="PTHR30481">
    <property type="entry name" value="DNA ADENINE METHYLASE"/>
    <property type="match status" value="1"/>
</dbReference>
<keyword evidence="4" id="KW-0949">S-adenosyl-L-methionine</keyword>
<dbReference type="InterPro" id="IPR002052">
    <property type="entry name" value="DNA_methylase_N6_adenine_CS"/>
</dbReference>
<dbReference type="InterPro" id="IPR012327">
    <property type="entry name" value="MeTrfase_D12"/>
</dbReference>
<dbReference type="EMBL" id="BARS01017447">
    <property type="protein sequence ID" value="GAF97877.1"/>
    <property type="molecule type" value="Genomic_DNA"/>
</dbReference>
<evidence type="ECO:0000256" key="1">
    <source>
        <dbReference type="ARBA" id="ARBA00011900"/>
    </source>
</evidence>
<evidence type="ECO:0000313" key="6">
    <source>
        <dbReference type="EMBL" id="GAF97877.1"/>
    </source>
</evidence>
<reference evidence="6" key="1">
    <citation type="journal article" date="2014" name="Front. Microbiol.">
        <title>High frequency of phylogenetically diverse reductive dehalogenase-homologous genes in deep subseafloor sedimentary metagenomes.</title>
        <authorList>
            <person name="Kawai M."/>
            <person name="Futagami T."/>
            <person name="Toyoda A."/>
            <person name="Takaki Y."/>
            <person name="Nishi S."/>
            <person name="Hori S."/>
            <person name="Arai W."/>
            <person name="Tsubouchi T."/>
            <person name="Morono Y."/>
            <person name="Uchiyama I."/>
            <person name="Ito T."/>
            <person name="Fujiyama A."/>
            <person name="Inagaki F."/>
            <person name="Takami H."/>
        </authorList>
    </citation>
    <scope>NUCLEOTIDE SEQUENCE</scope>
    <source>
        <strain evidence="6">Expedition CK06-06</strain>
    </source>
</reference>
<gene>
    <name evidence="6" type="ORF">S01H1_28537</name>
</gene>
<comment type="catalytic activity">
    <reaction evidence="5">
        <text>a 2'-deoxyadenosine in DNA + S-adenosyl-L-methionine = an N(6)-methyl-2'-deoxyadenosine in DNA + S-adenosyl-L-homocysteine + H(+)</text>
        <dbReference type="Rhea" id="RHEA:15197"/>
        <dbReference type="Rhea" id="RHEA-COMP:12418"/>
        <dbReference type="Rhea" id="RHEA-COMP:12419"/>
        <dbReference type="ChEBI" id="CHEBI:15378"/>
        <dbReference type="ChEBI" id="CHEBI:57856"/>
        <dbReference type="ChEBI" id="CHEBI:59789"/>
        <dbReference type="ChEBI" id="CHEBI:90615"/>
        <dbReference type="ChEBI" id="CHEBI:90616"/>
        <dbReference type="EC" id="2.1.1.72"/>
    </reaction>
</comment>
<sequence length="107" mass="12776">NLSHFEIYNLDFEDFINKTEGTDNLLFLDPPYYLEKESKLYGNNGDMHEGFDHKKLHKCLSTKKNWLMTYNNCDYIRDLYKDFRIIETSWSYGMNKSKESSEIVIIG</sequence>
<dbReference type="SUPFAM" id="SSF53335">
    <property type="entry name" value="S-adenosyl-L-methionine-dependent methyltransferases"/>
    <property type="match status" value="1"/>
</dbReference>
<dbReference type="AlphaFoldDB" id="X0UBW5"/>
<accession>X0UBW5</accession>
<evidence type="ECO:0000256" key="2">
    <source>
        <dbReference type="ARBA" id="ARBA00022603"/>
    </source>
</evidence>
<dbReference type="GO" id="GO:0009307">
    <property type="term" value="P:DNA restriction-modification system"/>
    <property type="evidence" value="ECO:0007669"/>
    <property type="project" value="InterPro"/>
</dbReference>
<dbReference type="InterPro" id="IPR029063">
    <property type="entry name" value="SAM-dependent_MTases_sf"/>
</dbReference>
<dbReference type="PROSITE" id="PS00092">
    <property type="entry name" value="N6_MTASE"/>
    <property type="match status" value="1"/>
</dbReference>
<dbReference type="EC" id="2.1.1.72" evidence="1"/>
<dbReference type="GO" id="GO:0032259">
    <property type="term" value="P:methylation"/>
    <property type="evidence" value="ECO:0007669"/>
    <property type="project" value="UniProtKB-KW"/>
</dbReference>
<dbReference type="Gene3D" id="3.40.50.150">
    <property type="entry name" value="Vaccinia Virus protein VP39"/>
    <property type="match status" value="1"/>
</dbReference>
<keyword evidence="2" id="KW-0489">Methyltransferase</keyword>
<proteinExistence type="predicted"/>
<comment type="caution">
    <text evidence="6">The sequence shown here is derived from an EMBL/GenBank/DDBJ whole genome shotgun (WGS) entry which is preliminary data.</text>
</comment>
<evidence type="ECO:0000256" key="5">
    <source>
        <dbReference type="ARBA" id="ARBA00047942"/>
    </source>
</evidence>
<dbReference type="GO" id="GO:0009007">
    <property type="term" value="F:site-specific DNA-methyltransferase (adenine-specific) activity"/>
    <property type="evidence" value="ECO:0007669"/>
    <property type="project" value="UniProtKB-EC"/>
</dbReference>
<feature type="non-terminal residue" evidence="6">
    <location>
        <position position="1"/>
    </location>
</feature>
<evidence type="ECO:0000256" key="3">
    <source>
        <dbReference type="ARBA" id="ARBA00022679"/>
    </source>
</evidence>
<dbReference type="PANTHER" id="PTHR30481:SF2">
    <property type="entry name" value="SITE-SPECIFIC DNA-METHYLTRANSFERASE (ADENINE-SPECIFIC)"/>
    <property type="match status" value="1"/>
</dbReference>
<dbReference type="GO" id="GO:1904047">
    <property type="term" value="F:S-adenosyl-L-methionine binding"/>
    <property type="evidence" value="ECO:0007669"/>
    <property type="project" value="TreeGrafter"/>
</dbReference>
<name>X0UBW5_9ZZZZ</name>
<protein>
    <recommendedName>
        <fullName evidence="1">site-specific DNA-methyltransferase (adenine-specific)</fullName>
        <ecNumber evidence="1">2.1.1.72</ecNumber>
    </recommendedName>
</protein>
<evidence type="ECO:0000256" key="4">
    <source>
        <dbReference type="ARBA" id="ARBA00022691"/>
    </source>
</evidence>